<dbReference type="OrthoDB" id="676860at2"/>
<proteinExistence type="predicted"/>
<keyword evidence="2" id="KW-1185">Reference proteome</keyword>
<comment type="caution">
    <text evidence="1">The sequence shown here is derived from an EMBL/GenBank/DDBJ whole genome shotgun (WGS) entry which is preliminary data.</text>
</comment>
<sequence length="110" mass="12326">MLTITSYSTRTSSQDGSQYFTLELTSDDPEIVLSQTGRYYVTTKKCSMSSTFPESICKAMVGKQIPGSIGKVECEPYQFTIPESGEIITRQHRYEYMPVEVSSPEQAVFA</sequence>
<dbReference type="AlphaFoldDB" id="A0A4U6D9H8"/>
<reference evidence="1 2" key="1">
    <citation type="submission" date="2019-05" db="EMBL/GenBank/DDBJ databases">
        <title>Dyadobacter AR-3-8 sp. nov., isolated from arctic soil.</title>
        <authorList>
            <person name="Chaudhary D.K."/>
        </authorList>
    </citation>
    <scope>NUCLEOTIDE SEQUENCE [LARGE SCALE GENOMIC DNA]</scope>
    <source>
        <strain evidence="1 2">AR-3-8</strain>
    </source>
</reference>
<protein>
    <submittedName>
        <fullName evidence="1">Uncharacterized protein</fullName>
    </submittedName>
</protein>
<dbReference type="EMBL" id="SZVO01000001">
    <property type="protein sequence ID" value="TKT94160.1"/>
    <property type="molecule type" value="Genomic_DNA"/>
</dbReference>
<accession>A0A4U6D9H8</accession>
<organism evidence="1 2">
    <name type="scientific">Dyadobacter frigoris</name>
    <dbReference type="NCBI Taxonomy" id="2576211"/>
    <lineage>
        <taxon>Bacteria</taxon>
        <taxon>Pseudomonadati</taxon>
        <taxon>Bacteroidota</taxon>
        <taxon>Cytophagia</taxon>
        <taxon>Cytophagales</taxon>
        <taxon>Spirosomataceae</taxon>
        <taxon>Dyadobacter</taxon>
    </lineage>
</organism>
<name>A0A4U6D9H8_9BACT</name>
<dbReference type="Proteomes" id="UP000304900">
    <property type="component" value="Unassembled WGS sequence"/>
</dbReference>
<dbReference type="RefSeq" id="WP_137338449.1">
    <property type="nucleotide sequence ID" value="NZ_SZVO01000001.1"/>
</dbReference>
<evidence type="ECO:0000313" key="2">
    <source>
        <dbReference type="Proteomes" id="UP000304900"/>
    </source>
</evidence>
<gene>
    <name evidence="1" type="ORF">FDK13_02815</name>
</gene>
<evidence type="ECO:0000313" key="1">
    <source>
        <dbReference type="EMBL" id="TKT94160.1"/>
    </source>
</evidence>